<evidence type="ECO:0000313" key="4">
    <source>
        <dbReference type="EMBL" id="VDD86256.1"/>
    </source>
</evidence>
<dbReference type="WBParaSite" id="EVEC_0000169101-mRNA-1">
    <property type="protein sequence ID" value="EVEC_0000169101-mRNA-1"/>
    <property type="gene ID" value="EVEC_0000169101"/>
</dbReference>
<evidence type="ECO:0000313" key="6">
    <source>
        <dbReference type="WBParaSite" id="EVEC_0000169101-mRNA-1"/>
    </source>
</evidence>
<keyword evidence="5" id="KW-1185">Reference proteome</keyword>
<dbReference type="InterPro" id="IPR036465">
    <property type="entry name" value="vWFA_dom_sf"/>
</dbReference>
<feature type="domain" description="VWFA" evidence="3">
    <location>
        <begin position="63"/>
        <end position="255"/>
    </location>
</feature>
<reference evidence="6" key="1">
    <citation type="submission" date="2017-02" db="UniProtKB">
        <authorList>
            <consortium name="WormBaseParasite"/>
        </authorList>
    </citation>
    <scope>IDENTIFICATION</scope>
</reference>
<dbReference type="Proteomes" id="UP000274131">
    <property type="component" value="Unassembled WGS sequence"/>
</dbReference>
<feature type="compositionally biased region" description="Low complexity" evidence="1">
    <location>
        <begin position="261"/>
        <end position="293"/>
    </location>
</feature>
<dbReference type="InterPro" id="IPR002035">
    <property type="entry name" value="VWF_A"/>
</dbReference>
<dbReference type="Gene3D" id="3.40.50.410">
    <property type="entry name" value="von Willebrand factor, type A domain"/>
    <property type="match status" value="1"/>
</dbReference>
<evidence type="ECO:0000256" key="1">
    <source>
        <dbReference type="SAM" id="MobiDB-lite"/>
    </source>
</evidence>
<feature type="transmembrane region" description="Helical" evidence="2">
    <location>
        <begin position="12"/>
        <end position="38"/>
    </location>
</feature>
<dbReference type="STRING" id="51028.A0A0N4UW42"/>
<dbReference type="EMBL" id="UXUI01007205">
    <property type="protein sequence ID" value="VDD86256.1"/>
    <property type="molecule type" value="Genomic_DNA"/>
</dbReference>
<gene>
    <name evidence="4" type="ORF">EVEC_LOCUS1399</name>
</gene>
<name>A0A0N4UW42_ENTVE</name>
<protein>
    <submittedName>
        <fullName evidence="6">VWFA domain-containing protein</fullName>
    </submittedName>
</protein>
<evidence type="ECO:0000256" key="2">
    <source>
        <dbReference type="SAM" id="Phobius"/>
    </source>
</evidence>
<keyword evidence="2" id="KW-1133">Transmembrane helix</keyword>
<proteinExistence type="predicted"/>
<dbReference type="SUPFAM" id="SSF53300">
    <property type="entry name" value="vWA-like"/>
    <property type="match status" value="1"/>
</dbReference>
<keyword evidence="2" id="KW-0812">Transmembrane</keyword>
<reference evidence="4 5" key="2">
    <citation type="submission" date="2018-10" db="EMBL/GenBank/DDBJ databases">
        <authorList>
            <consortium name="Pathogen Informatics"/>
        </authorList>
    </citation>
    <scope>NUCLEOTIDE SEQUENCE [LARGE SCALE GENOMIC DNA]</scope>
</reference>
<dbReference type="AlphaFoldDB" id="A0A0N4UW42"/>
<organism evidence="6">
    <name type="scientific">Enterobius vermicularis</name>
    <name type="common">Human pinworm</name>
    <dbReference type="NCBI Taxonomy" id="51028"/>
    <lineage>
        <taxon>Eukaryota</taxon>
        <taxon>Metazoa</taxon>
        <taxon>Ecdysozoa</taxon>
        <taxon>Nematoda</taxon>
        <taxon>Chromadorea</taxon>
        <taxon>Rhabditida</taxon>
        <taxon>Spirurina</taxon>
        <taxon>Oxyuridomorpha</taxon>
        <taxon>Oxyuroidea</taxon>
        <taxon>Oxyuridae</taxon>
        <taxon>Enterobius</taxon>
    </lineage>
</organism>
<sequence>MSKASRNGKQKTCFMYIFATLVLLLLIIAVALLIVIVIRQNDDDNDSKTDTSTTAQPQKLSKTIVAMVDTSENINSTIKENELTFLSRHLIPKFKKEFLSAHLAKDLEDSYAKGNSGVDVQFLAVGFSDGVSTSTPLKFASLDDNEAVQSMITEIRNLPIKGGIDLSKSLEDIKRELLKKVQASVVLQASGIGINSLAAATAANDIKNAGHQMMVLGLMENMTALEELASSSSFFNATCVAAGDENQMETLSGEVADKTEPPATTTPPTTSLGPVTGTASSTTVPTTTTTRRPTPSPVPKPNSYRIQIQFLRDDLLKELQERDTKQSSIQIIPYAFDLSPDVENYVPLANNSDLEPELVGAKLAKLTTFMTPLDENFLGQTFDQLDKGNGENYPSHIITFVSGKGKDHNTAADFIYYHNYRTQFITVVLNTQISDFLDICSSPADLIDATKFYDSQNRVNISIRIAERIFPQITAQKPAKLEVTAIKPAKEIKKDVETSTAKTTVTKSETTVNIEAMIAAQPPLTTDIIILVDASGAELSRTKTQTDFTELQLLPKLVTKQTERKQRFAIIPHAYYCSADVENFVDDPTRVTEELEYALLAPLSTFQFPLEELRIANTLKQITESTLLNGTDVKLILMASGPGVNITDAIEYFDAIIASKTQFVVVALNGTIDELSEFKNQIIDGQAIESGDQQVS</sequence>
<keyword evidence="2" id="KW-0472">Membrane</keyword>
<accession>A0A0N4UW42</accession>
<feature type="region of interest" description="Disordered" evidence="1">
    <location>
        <begin position="254"/>
        <end position="303"/>
    </location>
</feature>
<evidence type="ECO:0000313" key="5">
    <source>
        <dbReference type="Proteomes" id="UP000274131"/>
    </source>
</evidence>
<dbReference type="PROSITE" id="PS50234">
    <property type="entry name" value="VWFA"/>
    <property type="match status" value="1"/>
</dbReference>
<evidence type="ECO:0000259" key="3">
    <source>
        <dbReference type="PROSITE" id="PS50234"/>
    </source>
</evidence>